<comment type="caution">
    <text evidence="12">The sequence shown here is derived from an EMBL/GenBank/DDBJ whole genome shotgun (WGS) entry which is preliminary data.</text>
</comment>
<name>A0A2T9YPR3_9FUNG</name>
<sequence>SRPVVDYSVVGREPDSSFSESEPSRLEEGTDQYLYDTSGLWRRAADMDIGGTDQSSEMSIGLPDTDYCSEVLSSGEIVGLSQAMEKLELKSNSESELNPDAFGFVISTFFRIAMFLSNLSKANLPKLSASSILSASRAFSASALSRSSNETVGFVGLGNMGAHMARNLLKKTEKNLIVYDINSAATSNFSSNLPVSSDRVKVASSLADLASSSKVIITMLPESAHVKSAYSSDTGLLKGLKADTICIDSSTIDTSVSVEISSIIEKRGSIPFDAPVSGGVMGAEAGTLTFMVGSRSQEEFESAKQILQHMGKNIVYCGKLGSGQTVKICNNMLLGCSMLASAEAMNLGVKLGVDPKLLASIINTSSGRCWSTQISNPYPNVVPNAPSNNDYNGGFGTKLMLKDLDLSINAAKATNSPVVLTSVASQIYRAAANRSDLANKDFSSILKFISNQ</sequence>
<dbReference type="InterPro" id="IPR011548">
    <property type="entry name" value="HIBADH"/>
</dbReference>
<dbReference type="NCBIfam" id="TIGR01692">
    <property type="entry name" value="HIBADH"/>
    <property type="match status" value="1"/>
</dbReference>
<evidence type="ECO:0000256" key="4">
    <source>
        <dbReference type="ARBA" id="ARBA00022456"/>
    </source>
</evidence>
<dbReference type="InterPro" id="IPR008927">
    <property type="entry name" value="6-PGluconate_DH-like_C_sf"/>
</dbReference>
<dbReference type="STRING" id="133381.A0A2T9YPR3"/>
<dbReference type="PANTHER" id="PTHR22981">
    <property type="entry name" value="3-HYDROXYISOBUTYRATE DEHYDROGENASE-RELATED"/>
    <property type="match status" value="1"/>
</dbReference>
<evidence type="ECO:0000256" key="5">
    <source>
        <dbReference type="ARBA" id="ARBA00023002"/>
    </source>
</evidence>
<dbReference type="InterPro" id="IPR029154">
    <property type="entry name" value="HIBADH-like_NADP-bd"/>
</dbReference>
<dbReference type="EC" id="1.1.1.31" evidence="3 8"/>
<dbReference type="Gene3D" id="1.10.1040.10">
    <property type="entry name" value="N-(1-d-carboxylethyl)-l-norvaline Dehydrogenase, domain 2"/>
    <property type="match status" value="1"/>
</dbReference>
<dbReference type="GO" id="GO:0005739">
    <property type="term" value="C:mitochondrion"/>
    <property type="evidence" value="ECO:0007669"/>
    <property type="project" value="TreeGrafter"/>
</dbReference>
<dbReference type="SUPFAM" id="SSF48179">
    <property type="entry name" value="6-phosphogluconate dehydrogenase C-terminal domain-like"/>
    <property type="match status" value="1"/>
</dbReference>
<dbReference type="Gene3D" id="3.40.50.720">
    <property type="entry name" value="NAD(P)-binding Rossmann-like Domain"/>
    <property type="match status" value="1"/>
</dbReference>
<evidence type="ECO:0000313" key="13">
    <source>
        <dbReference type="Proteomes" id="UP000245609"/>
    </source>
</evidence>
<evidence type="ECO:0000256" key="3">
    <source>
        <dbReference type="ARBA" id="ARBA00012991"/>
    </source>
</evidence>
<feature type="domain" description="3-hydroxyisobutyrate dehydrogenase-like NAD-binding" evidence="11">
    <location>
        <begin position="321"/>
        <end position="448"/>
    </location>
</feature>
<dbReference type="InterPro" id="IPR006115">
    <property type="entry name" value="6PGDH_NADP-bd"/>
</dbReference>
<gene>
    <name evidence="12" type="ORF">BB560_005949</name>
</gene>
<dbReference type="FunFam" id="1.10.1040.10:FF:000006">
    <property type="entry name" value="3-hydroxyisobutyrate dehydrogenase"/>
    <property type="match status" value="1"/>
</dbReference>
<dbReference type="GO" id="GO:0051287">
    <property type="term" value="F:NAD binding"/>
    <property type="evidence" value="ECO:0007669"/>
    <property type="project" value="InterPro"/>
</dbReference>
<dbReference type="Pfam" id="PF14833">
    <property type="entry name" value="NAD_binding_11"/>
    <property type="match status" value="1"/>
</dbReference>
<evidence type="ECO:0000313" key="12">
    <source>
        <dbReference type="EMBL" id="PVU94319.1"/>
    </source>
</evidence>
<dbReference type="InterPro" id="IPR002204">
    <property type="entry name" value="3-OH-isobutyrate_DH-rel_CS"/>
</dbReference>
<dbReference type="OrthoDB" id="435038at2759"/>
<evidence type="ECO:0000256" key="8">
    <source>
        <dbReference type="RuleBase" id="RU910714"/>
    </source>
</evidence>
<dbReference type="InterPro" id="IPR013328">
    <property type="entry name" value="6PGD_dom2"/>
</dbReference>
<dbReference type="Pfam" id="PF03446">
    <property type="entry name" value="NAD_binding_2"/>
    <property type="match status" value="1"/>
</dbReference>
<dbReference type="UniPathway" id="UPA00362"/>
<keyword evidence="5 8" id="KW-0560">Oxidoreductase</keyword>
<dbReference type="Proteomes" id="UP000245609">
    <property type="component" value="Unassembled WGS sequence"/>
</dbReference>
<protein>
    <recommendedName>
        <fullName evidence="3 8">3-hydroxyisobutyrate dehydrogenase</fullName>
        <shortName evidence="8">HIBADH</shortName>
        <ecNumber evidence="3 8">1.1.1.31</ecNumber>
    </recommendedName>
</protein>
<keyword evidence="13" id="KW-1185">Reference proteome</keyword>
<dbReference type="PROSITE" id="PS00895">
    <property type="entry name" value="3_HYDROXYISOBUT_DH"/>
    <property type="match status" value="1"/>
</dbReference>
<evidence type="ECO:0000256" key="1">
    <source>
        <dbReference type="ARBA" id="ARBA00005109"/>
    </source>
</evidence>
<proteinExistence type="inferred from homology"/>
<keyword evidence="6 8" id="KW-0520">NAD</keyword>
<dbReference type="GO" id="GO:0006574">
    <property type="term" value="P:L-valine catabolic process"/>
    <property type="evidence" value="ECO:0007669"/>
    <property type="project" value="UniProtKB-UniPathway"/>
</dbReference>
<feature type="domain" description="6-phosphogluconate dehydrogenase NADP-binding" evidence="10">
    <location>
        <begin position="151"/>
        <end position="318"/>
    </location>
</feature>
<evidence type="ECO:0000256" key="7">
    <source>
        <dbReference type="ARBA" id="ARBA00049197"/>
    </source>
</evidence>
<evidence type="ECO:0000259" key="10">
    <source>
        <dbReference type="Pfam" id="PF03446"/>
    </source>
</evidence>
<feature type="non-terminal residue" evidence="12">
    <location>
        <position position="1"/>
    </location>
</feature>
<dbReference type="SUPFAM" id="SSF51735">
    <property type="entry name" value="NAD(P)-binding Rossmann-fold domains"/>
    <property type="match status" value="1"/>
</dbReference>
<organism evidence="12 13">
    <name type="scientific">Smittium megazygosporum</name>
    <dbReference type="NCBI Taxonomy" id="133381"/>
    <lineage>
        <taxon>Eukaryota</taxon>
        <taxon>Fungi</taxon>
        <taxon>Fungi incertae sedis</taxon>
        <taxon>Zoopagomycota</taxon>
        <taxon>Kickxellomycotina</taxon>
        <taxon>Harpellomycetes</taxon>
        <taxon>Harpellales</taxon>
        <taxon>Legeriomycetaceae</taxon>
        <taxon>Smittium</taxon>
    </lineage>
</organism>
<evidence type="ECO:0000256" key="6">
    <source>
        <dbReference type="ARBA" id="ARBA00023027"/>
    </source>
</evidence>
<comment type="pathway">
    <text evidence="1 8">Amino-acid degradation; L-valine degradation.</text>
</comment>
<comment type="catalytic activity">
    <reaction evidence="7 8">
        <text>3-hydroxy-2-methylpropanoate + NAD(+) = 2-methyl-3-oxopropanoate + NADH + H(+)</text>
        <dbReference type="Rhea" id="RHEA:17681"/>
        <dbReference type="ChEBI" id="CHEBI:11805"/>
        <dbReference type="ChEBI" id="CHEBI:15378"/>
        <dbReference type="ChEBI" id="CHEBI:57540"/>
        <dbReference type="ChEBI" id="CHEBI:57700"/>
        <dbReference type="ChEBI" id="CHEBI:57945"/>
        <dbReference type="EC" id="1.1.1.31"/>
    </reaction>
</comment>
<evidence type="ECO:0000256" key="9">
    <source>
        <dbReference type="SAM" id="MobiDB-lite"/>
    </source>
</evidence>
<dbReference type="GO" id="GO:0008442">
    <property type="term" value="F:3-hydroxyisobutyrate dehydrogenase activity"/>
    <property type="evidence" value="ECO:0007669"/>
    <property type="project" value="UniProtKB-EC"/>
</dbReference>
<dbReference type="AlphaFoldDB" id="A0A2T9YPR3"/>
<dbReference type="PANTHER" id="PTHR22981:SF7">
    <property type="entry name" value="3-HYDROXYISOBUTYRATE DEHYDROGENASE, MITOCHONDRIAL"/>
    <property type="match status" value="1"/>
</dbReference>
<accession>A0A2T9YPR3</accession>
<feature type="region of interest" description="Disordered" evidence="9">
    <location>
        <begin position="1"/>
        <end position="28"/>
    </location>
</feature>
<reference evidence="12 13" key="1">
    <citation type="journal article" date="2018" name="MBio">
        <title>Comparative Genomics Reveals the Core Gene Toolbox for the Fungus-Insect Symbiosis.</title>
        <authorList>
            <person name="Wang Y."/>
            <person name="Stata M."/>
            <person name="Wang W."/>
            <person name="Stajich J.E."/>
            <person name="White M.M."/>
            <person name="Moncalvo J.M."/>
        </authorList>
    </citation>
    <scope>NUCLEOTIDE SEQUENCE [LARGE SCALE GENOMIC DNA]</scope>
    <source>
        <strain evidence="12 13">SC-DP-2</strain>
    </source>
</reference>
<dbReference type="GO" id="GO:0050661">
    <property type="term" value="F:NADP binding"/>
    <property type="evidence" value="ECO:0007669"/>
    <property type="project" value="InterPro"/>
</dbReference>
<dbReference type="InterPro" id="IPR036291">
    <property type="entry name" value="NAD(P)-bd_dom_sf"/>
</dbReference>
<evidence type="ECO:0000256" key="2">
    <source>
        <dbReference type="ARBA" id="ARBA00006013"/>
    </source>
</evidence>
<keyword evidence="4 8" id="KW-0101">Branched-chain amino acid catabolism</keyword>
<evidence type="ECO:0000259" key="11">
    <source>
        <dbReference type="Pfam" id="PF14833"/>
    </source>
</evidence>
<dbReference type="EMBL" id="MBFS01002649">
    <property type="protein sequence ID" value="PVU94319.1"/>
    <property type="molecule type" value="Genomic_DNA"/>
</dbReference>
<comment type="similarity">
    <text evidence="2">Belongs to the HIBADH-related family. 3-hydroxyisobutyrate dehydrogenase subfamily.</text>
</comment>